<dbReference type="InterPro" id="IPR011009">
    <property type="entry name" value="Kinase-like_dom_sf"/>
</dbReference>
<sequence>MQHNDEQVLSGGFVSTVTRRGDEVFRSMGERHEYVHELLRYLAERGWRGAPRLLRVEPPATEVVSYVDGLSGADDVVRRAAAAPLCLAGVARLVRELHDLTAGTELAGDAEVVCHHDLDPRNTVFRRGVSGVDPVAFIDWDIAGPGRRIEDVAHLVWQFVPLGPGTDVSRAARALVTVRDAYGPLDRSELVPTALWWQHRCADGIDAGARAGEPAMVRLAELGVPHAVRQQAAWTAEHAEELARLL</sequence>
<dbReference type="EMBL" id="JBHUOG010000002">
    <property type="protein sequence ID" value="MFD2796752.1"/>
    <property type="molecule type" value="Genomic_DNA"/>
</dbReference>
<name>A0ABW5VYK6_9MICO</name>
<evidence type="ECO:0000259" key="1">
    <source>
        <dbReference type="Pfam" id="PF01636"/>
    </source>
</evidence>
<reference evidence="3" key="1">
    <citation type="journal article" date="2019" name="Int. J. Syst. Evol. Microbiol.">
        <title>The Global Catalogue of Microorganisms (GCM) 10K type strain sequencing project: providing services to taxonomists for standard genome sequencing and annotation.</title>
        <authorList>
            <consortium name="The Broad Institute Genomics Platform"/>
            <consortium name="The Broad Institute Genome Sequencing Center for Infectious Disease"/>
            <person name="Wu L."/>
            <person name="Ma J."/>
        </authorList>
    </citation>
    <scope>NUCLEOTIDE SEQUENCE [LARGE SCALE GENOMIC DNA]</scope>
    <source>
        <strain evidence="3">CCM 7044</strain>
    </source>
</reference>
<organism evidence="2 3">
    <name type="scientific">Promicromonospora vindobonensis</name>
    <dbReference type="NCBI Taxonomy" id="195748"/>
    <lineage>
        <taxon>Bacteria</taxon>
        <taxon>Bacillati</taxon>
        <taxon>Actinomycetota</taxon>
        <taxon>Actinomycetes</taxon>
        <taxon>Micrococcales</taxon>
        <taxon>Promicromonosporaceae</taxon>
        <taxon>Promicromonospora</taxon>
    </lineage>
</organism>
<keyword evidence="3" id="KW-1185">Reference proteome</keyword>
<gene>
    <name evidence="2" type="ORF">ACFS27_24555</name>
</gene>
<proteinExistence type="predicted"/>
<dbReference type="RefSeq" id="WP_377188877.1">
    <property type="nucleotide sequence ID" value="NZ_JBHUOG010000002.1"/>
</dbReference>
<dbReference type="Proteomes" id="UP001597479">
    <property type="component" value="Unassembled WGS sequence"/>
</dbReference>
<protein>
    <submittedName>
        <fullName evidence="2">Phosphotransferase</fullName>
    </submittedName>
</protein>
<dbReference type="Gene3D" id="3.90.1200.10">
    <property type="match status" value="1"/>
</dbReference>
<feature type="domain" description="Aminoglycoside phosphotransferase" evidence="1">
    <location>
        <begin position="109"/>
        <end position="178"/>
    </location>
</feature>
<comment type="caution">
    <text evidence="2">The sequence shown here is derived from an EMBL/GenBank/DDBJ whole genome shotgun (WGS) entry which is preliminary data.</text>
</comment>
<evidence type="ECO:0000313" key="2">
    <source>
        <dbReference type="EMBL" id="MFD2796752.1"/>
    </source>
</evidence>
<dbReference type="SUPFAM" id="SSF56112">
    <property type="entry name" value="Protein kinase-like (PK-like)"/>
    <property type="match status" value="1"/>
</dbReference>
<dbReference type="Pfam" id="PF01636">
    <property type="entry name" value="APH"/>
    <property type="match status" value="1"/>
</dbReference>
<dbReference type="InterPro" id="IPR002575">
    <property type="entry name" value="Aminoglycoside_PTrfase"/>
</dbReference>
<accession>A0ABW5VYK6</accession>
<evidence type="ECO:0000313" key="3">
    <source>
        <dbReference type="Proteomes" id="UP001597479"/>
    </source>
</evidence>